<name>A0A7X4W975_9GAMM</name>
<feature type="active site" description="Charge relay system" evidence="4">
    <location>
        <position position="137"/>
    </location>
</feature>
<organism evidence="6 7">
    <name type="scientific">Photobacterium halotolerans</name>
    <dbReference type="NCBI Taxonomy" id="265726"/>
    <lineage>
        <taxon>Bacteria</taxon>
        <taxon>Pseudomonadati</taxon>
        <taxon>Pseudomonadota</taxon>
        <taxon>Gammaproteobacteria</taxon>
        <taxon>Vibrionales</taxon>
        <taxon>Vibrionaceae</taxon>
        <taxon>Photobacterium</taxon>
    </lineage>
</organism>
<dbReference type="InterPro" id="IPR036852">
    <property type="entry name" value="Peptidase_S8/S53_dom_sf"/>
</dbReference>
<protein>
    <submittedName>
        <fullName evidence="6">S8 family serine peptidase</fullName>
    </submittedName>
</protein>
<dbReference type="GO" id="GO:0004252">
    <property type="term" value="F:serine-type endopeptidase activity"/>
    <property type="evidence" value="ECO:0007669"/>
    <property type="project" value="UniProtKB-UniRule"/>
</dbReference>
<evidence type="ECO:0000313" key="6">
    <source>
        <dbReference type="EMBL" id="NAW64117.1"/>
    </source>
</evidence>
<proteinExistence type="inferred from homology"/>
<feature type="active site" description="Charge relay system" evidence="4">
    <location>
        <position position="331"/>
    </location>
</feature>
<dbReference type="RefSeq" id="WP_161442680.1">
    <property type="nucleotide sequence ID" value="NZ_WXWV01000043.1"/>
</dbReference>
<evidence type="ECO:0000313" key="7">
    <source>
        <dbReference type="Proteomes" id="UP000465712"/>
    </source>
</evidence>
<dbReference type="Pfam" id="PF00082">
    <property type="entry name" value="Peptidase_S8"/>
    <property type="match status" value="1"/>
</dbReference>
<dbReference type="GO" id="GO:0016485">
    <property type="term" value="P:protein processing"/>
    <property type="evidence" value="ECO:0007669"/>
    <property type="project" value="TreeGrafter"/>
</dbReference>
<evidence type="ECO:0000256" key="1">
    <source>
        <dbReference type="ARBA" id="ARBA00022670"/>
    </source>
</evidence>
<feature type="active site" description="Charge relay system" evidence="4">
    <location>
        <position position="179"/>
    </location>
</feature>
<dbReference type="InterPro" id="IPR000209">
    <property type="entry name" value="Peptidase_S8/S53_dom"/>
</dbReference>
<dbReference type="SUPFAM" id="SSF52743">
    <property type="entry name" value="Subtilisin-like"/>
    <property type="match status" value="1"/>
</dbReference>
<feature type="domain" description="Peptidase S8/S53" evidence="5">
    <location>
        <begin position="128"/>
        <end position="362"/>
    </location>
</feature>
<dbReference type="PROSITE" id="PS51892">
    <property type="entry name" value="SUBTILASE"/>
    <property type="match status" value="1"/>
</dbReference>
<dbReference type="Gene3D" id="3.40.50.200">
    <property type="entry name" value="Peptidase S8/S53 domain"/>
    <property type="match status" value="1"/>
</dbReference>
<sequence>MTLYSLQQGEPVYTHSALANKGLRLGKRVLFRHSKTLDLDQVKALSGRRFARVFELEKACWSVAISQSASESLSLIEQLRGTEGITLAEPDLLQVRLYRDSGNSPVSRAPATAVRQQLSLTTWPEDAGRGVKIAVIDSAFSLSDPMLDSMAVEIHYDIDNRRALPVKPAPALLALDTLHGDASLAAIWSRHPDYPGIAPDAGAILLRRDKNWTSDILMSLQLSYLAGADLVQAAWILPFTQQALAEALDYLSYHGRQGKGTVIVAAAGNHADHLDNGFSLAAQPQVLSVNAVSQGVKWPVTGSHIASYVEVPYQVYSSTTGKYSLVYSNTSAATAAMTGVLAAVLSVEPSLSAKQLGQLVRQYSQPVLNAQNMIHHVQNNRMTH</sequence>
<keyword evidence="1 4" id="KW-0645">Protease</keyword>
<comment type="similarity">
    <text evidence="4">Belongs to the peptidase S8 family.</text>
</comment>
<dbReference type="PANTHER" id="PTHR42884">
    <property type="entry name" value="PROPROTEIN CONVERTASE SUBTILISIN/KEXIN-RELATED"/>
    <property type="match status" value="1"/>
</dbReference>
<gene>
    <name evidence="6" type="ORF">CAG72_02705</name>
</gene>
<dbReference type="Proteomes" id="UP000465712">
    <property type="component" value="Unassembled WGS sequence"/>
</dbReference>
<dbReference type="EMBL" id="WXWW01000045">
    <property type="protein sequence ID" value="NAW64117.1"/>
    <property type="molecule type" value="Genomic_DNA"/>
</dbReference>
<keyword evidence="2 4" id="KW-0378">Hydrolase</keyword>
<dbReference type="CDD" id="cd00306">
    <property type="entry name" value="Peptidases_S8_S53"/>
    <property type="match status" value="1"/>
</dbReference>
<evidence type="ECO:0000256" key="4">
    <source>
        <dbReference type="PROSITE-ProRule" id="PRU01240"/>
    </source>
</evidence>
<dbReference type="GO" id="GO:0016020">
    <property type="term" value="C:membrane"/>
    <property type="evidence" value="ECO:0007669"/>
    <property type="project" value="TreeGrafter"/>
</dbReference>
<dbReference type="AlphaFoldDB" id="A0A7X4W975"/>
<evidence type="ECO:0000259" key="5">
    <source>
        <dbReference type="Pfam" id="PF00082"/>
    </source>
</evidence>
<reference evidence="6 7" key="1">
    <citation type="submission" date="2017-05" db="EMBL/GenBank/DDBJ databases">
        <title>High clonality and local adaptation shapes Vibrionaceae linages within an endangered oasis.</title>
        <authorList>
            <person name="Vazquez-Rosas-Landa M."/>
        </authorList>
    </citation>
    <scope>NUCLEOTIDE SEQUENCE [LARGE SCALE GENOMIC DNA]</scope>
    <source>
        <strain evidence="6 7">P46_P4S1P180</strain>
    </source>
</reference>
<evidence type="ECO:0000256" key="2">
    <source>
        <dbReference type="ARBA" id="ARBA00022801"/>
    </source>
</evidence>
<dbReference type="PANTHER" id="PTHR42884:SF14">
    <property type="entry name" value="NEUROENDOCRINE CONVERTASE 1"/>
    <property type="match status" value="1"/>
</dbReference>
<accession>A0A7X4W975</accession>
<keyword evidence="3 4" id="KW-0720">Serine protease</keyword>
<comment type="caution">
    <text evidence="6">The sequence shown here is derived from an EMBL/GenBank/DDBJ whole genome shotgun (WGS) entry which is preliminary data.</text>
</comment>
<evidence type="ECO:0000256" key="3">
    <source>
        <dbReference type="ARBA" id="ARBA00022825"/>
    </source>
</evidence>